<proteinExistence type="predicted"/>
<evidence type="ECO:0000313" key="1">
    <source>
        <dbReference type="Proteomes" id="UP000095287"/>
    </source>
</evidence>
<keyword evidence="1" id="KW-1185">Reference proteome</keyword>
<accession>A0A1I8ALL0</accession>
<name>A0A1I8ALL0_9BILA</name>
<evidence type="ECO:0000313" key="2">
    <source>
        <dbReference type="WBParaSite" id="L893_g6859.t1"/>
    </source>
</evidence>
<sequence>MQMLNSPVSLPSHVTFNSMSICLLQKVGAVAKGVKKTAKEIWQHSLFMKRNDEAVVIAMVAGGWMI</sequence>
<protein>
    <submittedName>
        <fullName evidence="2">Protein kinase domain-containing protein</fullName>
    </submittedName>
</protein>
<dbReference type="AlphaFoldDB" id="A0A1I8ALL0"/>
<dbReference type="Proteomes" id="UP000095287">
    <property type="component" value="Unplaced"/>
</dbReference>
<organism evidence="1 2">
    <name type="scientific">Steinernema glaseri</name>
    <dbReference type="NCBI Taxonomy" id="37863"/>
    <lineage>
        <taxon>Eukaryota</taxon>
        <taxon>Metazoa</taxon>
        <taxon>Ecdysozoa</taxon>
        <taxon>Nematoda</taxon>
        <taxon>Chromadorea</taxon>
        <taxon>Rhabditida</taxon>
        <taxon>Tylenchina</taxon>
        <taxon>Panagrolaimomorpha</taxon>
        <taxon>Strongyloidoidea</taxon>
        <taxon>Steinernematidae</taxon>
        <taxon>Steinernema</taxon>
    </lineage>
</organism>
<dbReference type="WBParaSite" id="L893_g6859.t1">
    <property type="protein sequence ID" value="L893_g6859.t1"/>
    <property type="gene ID" value="L893_g6859"/>
</dbReference>
<reference evidence="2" key="1">
    <citation type="submission" date="2016-11" db="UniProtKB">
        <authorList>
            <consortium name="WormBaseParasite"/>
        </authorList>
    </citation>
    <scope>IDENTIFICATION</scope>
</reference>